<evidence type="ECO:0000313" key="1">
    <source>
        <dbReference type="EMBL" id="QHU35349.1"/>
    </source>
</evidence>
<dbReference type="PANTHER" id="PTHR40036">
    <property type="entry name" value="MACROCIN O-METHYLTRANSFERASE"/>
    <property type="match status" value="1"/>
</dbReference>
<name>A0A6C0LX61_9ZZZZ</name>
<dbReference type="EMBL" id="MN740587">
    <property type="protein sequence ID" value="QHU35349.1"/>
    <property type="molecule type" value="Genomic_DNA"/>
</dbReference>
<accession>A0A6C0LX61</accession>
<dbReference type="Gene3D" id="3.40.50.150">
    <property type="entry name" value="Vaccinia Virus protein VP39"/>
    <property type="match status" value="1"/>
</dbReference>
<sequence length="198" mass="22799">MKYRDFKIKSFCGDILDLWENYIKNNVKEGGVIVEIGVHGGGSLLKTADLLINKNIKLFGIDCWENIEKIGINGIPNNFWTKSSLNKFLNLHKENYTNLINIINHYDYKFMKLIKGFSTGVVNKFNNNSIDAIYIDGDHSYEGVKNDLDLYYPKVKKGGLILLDDYTNILSVKKAVDDFCNKKNIRGEIATNKFYFYK</sequence>
<dbReference type="InterPro" id="IPR008884">
    <property type="entry name" value="TylF_MeTrfase"/>
</dbReference>
<dbReference type="AlphaFoldDB" id="A0A6C0LX61"/>
<dbReference type="InterPro" id="IPR029063">
    <property type="entry name" value="SAM-dependent_MTases_sf"/>
</dbReference>
<evidence type="ECO:0008006" key="2">
    <source>
        <dbReference type="Google" id="ProtNLM"/>
    </source>
</evidence>
<dbReference type="Pfam" id="PF13578">
    <property type="entry name" value="Methyltransf_24"/>
    <property type="match status" value="1"/>
</dbReference>
<reference evidence="1" key="1">
    <citation type="journal article" date="2020" name="Nature">
        <title>Giant virus diversity and host interactions through global metagenomics.</title>
        <authorList>
            <person name="Schulz F."/>
            <person name="Roux S."/>
            <person name="Paez-Espino D."/>
            <person name="Jungbluth S."/>
            <person name="Walsh D.A."/>
            <person name="Denef V.J."/>
            <person name="McMahon K.D."/>
            <person name="Konstantinidis K.T."/>
            <person name="Eloe-Fadrosh E.A."/>
            <person name="Kyrpides N.C."/>
            <person name="Woyke T."/>
        </authorList>
    </citation>
    <scope>NUCLEOTIDE SEQUENCE</scope>
    <source>
        <strain evidence="1">GVMAG-S-1017745-26</strain>
    </source>
</reference>
<dbReference type="PANTHER" id="PTHR40036:SF1">
    <property type="entry name" value="MACROCIN O-METHYLTRANSFERASE"/>
    <property type="match status" value="1"/>
</dbReference>
<protein>
    <recommendedName>
        <fullName evidence="2">Methyltransferase</fullName>
    </recommendedName>
</protein>
<proteinExistence type="predicted"/>
<dbReference type="SUPFAM" id="SSF53335">
    <property type="entry name" value="S-adenosyl-L-methionine-dependent methyltransferases"/>
    <property type="match status" value="1"/>
</dbReference>
<organism evidence="1">
    <name type="scientific">viral metagenome</name>
    <dbReference type="NCBI Taxonomy" id="1070528"/>
    <lineage>
        <taxon>unclassified sequences</taxon>
        <taxon>metagenomes</taxon>
        <taxon>organismal metagenomes</taxon>
    </lineage>
</organism>